<dbReference type="Proteomes" id="UP000622552">
    <property type="component" value="Unassembled WGS sequence"/>
</dbReference>
<dbReference type="AlphaFoldDB" id="A0A8J7KJZ0"/>
<dbReference type="GO" id="GO:0003677">
    <property type="term" value="F:DNA binding"/>
    <property type="evidence" value="ECO:0007669"/>
    <property type="project" value="InterPro"/>
</dbReference>
<evidence type="ECO:0000313" key="3">
    <source>
        <dbReference type="Proteomes" id="UP000622552"/>
    </source>
</evidence>
<reference evidence="2" key="1">
    <citation type="submission" date="2020-11" db="EMBL/GenBank/DDBJ databases">
        <title>Sequencing the genomes of 1000 actinobacteria strains.</title>
        <authorList>
            <person name="Klenk H.-P."/>
        </authorList>
    </citation>
    <scope>NUCLEOTIDE SEQUENCE</scope>
    <source>
        <strain evidence="2">DSM 45356</strain>
    </source>
</reference>
<feature type="domain" description="HTH cro/C1-type" evidence="1">
    <location>
        <begin position="8"/>
        <end position="62"/>
    </location>
</feature>
<organism evidence="2 3">
    <name type="scientific">Longispora fulva</name>
    <dbReference type="NCBI Taxonomy" id="619741"/>
    <lineage>
        <taxon>Bacteria</taxon>
        <taxon>Bacillati</taxon>
        <taxon>Actinomycetota</taxon>
        <taxon>Actinomycetes</taxon>
        <taxon>Micromonosporales</taxon>
        <taxon>Micromonosporaceae</taxon>
        <taxon>Longispora</taxon>
    </lineage>
</organism>
<protein>
    <submittedName>
        <fullName evidence="2">Transcriptional regulator with XRE-family HTH domain</fullName>
    </submittedName>
</protein>
<dbReference type="EMBL" id="JADOUF010000001">
    <property type="protein sequence ID" value="MBG6140850.1"/>
    <property type="molecule type" value="Genomic_DNA"/>
</dbReference>
<comment type="caution">
    <text evidence="2">The sequence shown here is derived from an EMBL/GenBank/DDBJ whole genome shotgun (WGS) entry which is preliminary data.</text>
</comment>
<evidence type="ECO:0000313" key="2">
    <source>
        <dbReference type="EMBL" id="MBG6140850.1"/>
    </source>
</evidence>
<dbReference type="RefSeq" id="WP_197007351.1">
    <property type="nucleotide sequence ID" value="NZ_BONS01000019.1"/>
</dbReference>
<sequence>MGTFRRELTAWRERRGLSKKQLGALMLFDPSYVSHIESGRHRPTEDFARRADDVLRAEGELLGLWRLYDDSRPRRATPAPPPVERGTATDLTVEHEEALMRYDGERYWVTIRRQLFNGQADPVARYFIKIAADQEATTPLTWPELDLRATCRGLTMECVPNLDLPTLKEVWLLFENALGRFPLYPGERTWIEYSYSVERETWGSWFQRAIRHPTDRLSVRMRFPAELIPEVWGVEILMTSSDRGELSPIHQVAEDGMVEYSWETNAPPLHARYRLEWSFAEPGHASRQVDSRE</sequence>
<dbReference type="Pfam" id="PF13560">
    <property type="entry name" value="HTH_31"/>
    <property type="match status" value="1"/>
</dbReference>
<name>A0A8J7KJZ0_9ACTN</name>
<evidence type="ECO:0000259" key="1">
    <source>
        <dbReference type="PROSITE" id="PS50943"/>
    </source>
</evidence>
<gene>
    <name evidence="2" type="ORF">IW245_007044</name>
</gene>
<dbReference type="SUPFAM" id="SSF47413">
    <property type="entry name" value="lambda repressor-like DNA-binding domains"/>
    <property type="match status" value="1"/>
</dbReference>
<keyword evidence="3" id="KW-1185">Reference proteome</keyword>
<dbReference type="InterPro" id="IPR001387">
    <property type="entry name" value="Cro/C1-type_HTH"/>
</dbReference>
<accession>A0A8J7KJZ0</accession>
<dbReference type="SMART" id="SM00530">
    <property type="entry name" value="HTH_XRE"/>
    <property type="match status" value="1"/>
</dbReference>
<proteinExistence type="predicted"/>
<dbReference type="Gene3D" id="1.10.260.40">
    <property type="entry name" value="lambda repressor-like DNA-binding domains"/>
    <property type="match status" value="1"/>
</dbReference>
<dbReference type="InterPro" id="IPR010982">
    <property type="entry name" value="Lambda_DNA-bd_dom_sf"/>
</dbReference>
<dbReference type="PROSITE" id="PS50943">
    <property type="entry name" value="HTH_CROC1"/>
    <property type="match status" value="1"/>
</dbReference>
<dbReference type="CDD" id="cd00093">
    <property type="entry name" value="HTH_XRE"/>
    <property type="match status" value="1"/>
</dbReference>